<name>A0A6M1S9R4_9HYPH</name>
<dbReference type="EMBL" id="JAAKZH010000009">
    <property type="protein sequence ID" value="NGO66217.1"/>
    <property type="molecule type" value="Genomic_DNA"/>
</dbReference>
<keyword evidence="2" id="KW-1185">Reference proteome</keyword>
<gene>
    <name evidence="1" type="ORF">G6N76_21375</name>
</gene>
<dbReference type="AlphaFoldDB" id="A0A6M1S9R4"/>
<proteinExistence type="predicted"/>
<accession>A0A6M1S9R4</accession>
<sequence length="152" mass="17053">MELLQAYEAEYALIESWLDMVLPQACVDAGLEVMASKPPEHVSIIARDERWLRVSQEDCVDALLNVYTNTTRCNVVIIADPSTPADFLAEKVRATTVGAKQIGWTFLAVDDHRLVCFFEDMDLTASSGRNSGWVARDLARMLRWLLSRGTAF</sequence>
<dbReference type="RefSeq" id="WP_163901624.1">
    <property type="nucleotide sequence ID" value="NZ_CP048427.1"/>
</dbReference>
<organism evidence="1 2">
    <name type="scientific">Rhizobium daejeonense</name>
    <dbReference type="NCBI Taxonomy" id="240521"/>
    <lineage>
        <taxon>Bacteria</taxon>
        <taxon>Pseudomonadati</taxon>
        <taxon>Pseudomonadota</taxon>
        <taxon>Alphaproteobacteria</taxon>
        <taxon>Hyphomicrobiales</taxon>
        <taxon>Rhizobiaceae</taxon>
        <taxon>Rhizobium/Agrobacterium group</taxon>
        <taxon>Rhizobium</taxon>
    </lineage>
</organism>
<reference evidence="1 2" key="1">
    <citation type="submission" date="2020-02" db="EMBL/GenBank/DDBJ databases">
        <title>Genome sequence of the type strain CCBAU10050 of Rhizobium daejeonense.</title>
        <authorList>
            <person name="Gao J."/>
            <person name="Sun J."/>
        </authorList>
    </citation>
    <scope>NUCLEOTIDE SEQUENCE [LARGE SCALE GENOMIC DNA]</scope>
    <source>
        <strain evidence="1 2">CCBAU10050</strain>
    </source>
</reference>
<dbReference type="Proteomes" id="UP000477849">
    <property type="component" value="Unassembled WGS sequence"/>
</dbReference>
<evidence type="ECO:0000313" key="2">
    <source>
        <dbReference type="Proteomes" id="UP000477849"/>
    </source>
</evidence>
<protein>
    <submittedName>
        <fullName evidence="1">Uncharacterized protein</fullName>
    </submittedName>
</protein>
<comment type="caution">
    <text evidence="1">The sequence shown here is derived from an EMBL/GenBank/DDBJ whole genome shotgun (WGS) entry which is preliminary data.</text>
</comment>
<evidence type="ECO:0000313" key="1">
    <source>
        <dbReference type="EMBL" id="NGO66217.1"/>
    </source>
</evidence>